<evidence type="ECO:0000313" key="4">
    <source>
        <dbReference type="EMBL" id="TDL41864.1"/>
    </source>
</evidence>
<dbReference type="Gene3D" id="3.50.50.60">
    <property type="entry name" value="FAD/NAD(P)-binding domain"/>
    <property type="match status" value="1"/>
</dbReference>
<dbReference type="Proteomes" id="UP000295163">
    <property type="component" value="Unassembled WGS sequence"/>
</dbReference>
<dbReference type="Pfam" id="PF01494">
    <property type="entry name" value="FAD_binding_3"/>
    <property type="match status" value="1"/>
</dbReference>
<dbReference type="GO" id="GO:0071949">
    <property type="term" value="F:FAD binding"/>
    <property type="evidence" value="ECO:0007669"/>
    <property type="project" value="InterPro"/>
</dbReference>
<reference evidence="4 5" key="1">
    <citation type="submission" date="2019-03" db="EMBL/GenBank/DDBJ databases">
        <title>Genome Sequencing and Assembly of Various Microbes Isolated from Partially Reclaimed Soil and Acid Mine Drainage (AMD) Site.</title>
        <authorList>
            <person name="Steinbock B."/>
            <person name="Bechtold R."/>
            <person name="Sevigny J.L."/>
            <person name="Thomas D."/>
            <person name="Cuthill L.R."/>
            <person name="Aveiro Johannsen E.J."/>
            <person name="Thomas K."/>
            <person name="Ghosh A."/>
        </authorList>
    </citation>
    <scope>NUCLEOTIDE SEQUENCE [LARGE SCALE GENOMIC DNA]</scope>
    <source>
        <strain evidence="4 5">S-A3</strain>
    </source>
</reference>
<dbReference type="GeneID" id="64348127"/>
<keyword evidence="2" id="KW-0520">NAD</keyword>
<evidence type="ECO:0000256" key="1">
    <source>
        <dbReference type="ARBA" id="ARBA00023002"/>
    </source>
</evidence>
<proteinExistence type="predicted"/>
<feature type="domain" description="FAD-binding" evidence="3">
    <location>
        <begin position="132"/>
        <end position="332"/>
    </location>
</feature>
<organism evidence="4 5">
    <name type="scientific">Kocuria rosea</name>
    <name type="common">Deinococcus erythromyxa</name>
    <name type="synonym">Micrococcus rubens</name>
    <dbReference type="NCBI Taxonomy" id="1275"/>
    <lineage>
        <taxon>Bacteria</taxon>
        <taxon>Bacillati</taxon>
        <taxon>Actinomycetota</taxon>
        <taxon>Actinomycetes</taxon>
        <taxon>Micrococcales</taxon>
        <taxon>Micrococcaceae</taxon>
        <taxon>Kocuria</taxon>
    </lineage>
</organism>
<dbReference type="Gene3D" id="3.30.9.20">
    <property type="match status" value="1"/>
</dbReference>
<protein>
    <submittedName>
        <fullName evidence="4">2-polyprenyl-6-methoxyphenol hydroxylase</fullName>
    </submittedName>
</protein>
<dbReference type="InterPro" id="IPR002938">
    <property type="entry name" value="FAD-bd"/>
</dbReference>
<dbReference type="GO" id="GO:0016491">
    <property type="term" value="F:oxidoreductase activity"/>
    <property type="evidence" value="ECO:0007669"/>
    <property type="project" value="UniProtKB-KW"/>
</dbReference>
<evidence type="ECO:0000313" key="5">
    <source>
        <dbReference type="Proteomes" id="UP000295163"/>
    </source>
</evidence>
<sequence>MTIRVACIGGGPGGLFFSTLLKRQLPEAEVVLFERNQATDAFGFGVVFSDATLRRITEADPVLNDALSDHGCHWDAIQVWLKDQRHAFSGNGMAAIHRKTLLSLLQEKAREAGVDLRFATFVPDLAQLADYDLVVAADGANSNTRQQIGEEVLGHEVVEATAKFIWFGTTYMFDGLTFVHRQNDHGNFAAHAYPISDELSTFIVEADEQTWRNAGLDEFDPSQPPGVSDMKSKDYLEKLFAPDLQGHEIVVNNSRWGNFRTRRTAHWYHDNVVFIGDALHTAHFSVGSGTKMAMEDSIVLAREVAAHPQDLPTALANYEAERKPEVAKVQDAARPSLSWWEHFGRYHNAFDPLQFTFHFFSRSIPREKIRQRDPELVAAVEQEWLRRHGTDPLRTPVVVDGTEFSGRLLSAVDDGLTDGTTTFSLDAPALTVLEAPADETGLAEVFAQVPASGTVLVRGGTALTRRLVSEEARLGRGLTAILFEDATEDAAATAVLSGRADAVAVGTGVASQGSDAVTAGGAR</sequence>
<dbReference type="PANTHER" id="PTHR43476">
    <property type="entry name" value="3-(3-HYDROXY-PHENYL)PROPIONATE/3-HYDROXYCINNAMIC ACID HYDROXYLASE"/>
    <property type="match status" value="1"/>
</dbReference>
<comment type="caution">
    <text evidence="4">The sequence shown here is derived from an EMBL/GenBank/DDBJ whole genome shotgun (WGS) entry which is preliminary data.</text>
</comment>
<dbReference type="InterPro" id="IPR050631">
    <property type="entry name" value="PheA/TfdB_FAD_monoxygenase"/>
</dbReference>
<keyword evidence="1" id="KW-0560">Oxidoreductase</keyword>
<dbReference type="RefSeq" id="WP_133410754.1">
    <property type="nucleotide sequence ID" value="NZ_SMZT01000005.1"/>
</dbReference>
<dbReference type="SUPFAM" id="SSF51905">
    <property type="entry name" value="FAD/NAD(P)-binding domain"/>
    <property type="match status" value="1"/>
</dbReference>
<evidence type="ECO:0000256" key="2">
    <source>
        <dbReference type="ARBA" id="ARBA00023027"/>
    </source>
</evidence>
<dbReference type="PANTHER" id="PTHR43476:SF4">
    <property type="entry name" value="BLR0106 PROTEIN"/>
    <property type="match status" value="1"/>
</dbReference>
<evidence type="ECO:0000259" key="3">
    <source>
        <dbReference type="Pfam" id="PF01494"/>
    </source>
</evidence>
<gene>
    <name evidence="4" type="ORF">E2R59_11930</name>
</gene>
<name>A0A4R5YAV3_KOCRO</name>
<dbReference type="EMBL" id="SMZT01000005">
    <property type="protein sequence ID" value="TDL41864.1"/>
    <property type="molecule type" value="Genomic_DNA"/>
</dbReference>
<dbReference type="PRINTS" id="PR00420">
    <property type="entry name" value="RNGMNOXGNASE"/>
</dbReference>
<accession>A0A4R5YAV3</accession>
<dbReference type="InterPro" id="IPR036188">
    <property type="entry name" value="FAD/NAD-bd_sf"/>
</dbReference>
<dbReference type="AlphaFoldDB" id="A0A4R5YAV3"/>